<evidence type="ECO:0000313" key="8">
    <source>
        <dbReference type="Proteomes" id="UP000029738"/>
    </source>
</evidence>
<keyword evidence="3" id="KW-0677">Repeat</keyword>
<evidence type="ECO:0000256" key="3">
    <source>
        <dbReference type="ARBA" id="ARBA00022737"/>
    </source>
</evidence>
<evidence type="ECO:0000313" key="7">
    <source>
        <dbReference type="EMBL" id="KIE08537.1"/>
    </source>
</evidence>
<dbReference type="InterPro" id="IPR000357">
    <property type="entry name" value="HEAT"/>
</dbReference>
<comment type="caution">
    <text evidence="7">The sequence shown here is derived from an EMBL/GenBank/DDBJ whole genome shotgun (WGS) entry which is preliminary data.</text>
</comment>
<dbReference type="InterPro" id="IPR016024">
    <property type="entry name" value="ARM-type_fold"/>
</dbReference>
<evidence type="ECO:0000256" key="5">
    <source>
        <dbReference type="ARBA" id="ARBA00023239"/>
    </source>
</evidence>
<sequence length="216" mass="22977">MTDIQELIRAVTEADSPGRMVAAVQKLAAAKDPVAIPTLIASFGYNNPGAAVVAVAGLTELGEVAVPQLLENIDDYNYGARAYSIRTLAAIGDPRALEVLLTASATDFAPTVRRAAAKGLGFLQWHKLAESDKPGTACAKGNRTTSQIRAMEALISLTQDSDWSIRYAAIVGLQALAKIPELQSSIEARFEEMLASDGEKAIRARVQVAQQQVKSL</sequence>
<dbReference type="Pfam" id="PF13646">
    <property type="entry name" value="HEAT_2"/>
    <property type="match status" value="1"/>
</dbReference>
<gene>
    <name evidence="7" type="ORF">DA73_0228725</name>
    <name evidence="6" type="ORF">DA73_0400039940</name>
</gene>
<dbReference type="RefSeq" id="WP_038111263.1">
    <property type="nucleotide sequence ID" value="NZ_JHEG04000002.1"/>
</dbReference>
<dbReference type="STRING" id="1479485.DA73_0228725"/>
<evidence type="ECO:0000313" key="6">
    <source>
        <dbReference type="EMBL" id="KAF3883881.1"/>
    </source>
</evidence>
<dbReference type="Pfam" id="PF02985">
    <property type="entry name" value="HEAT"/>
    <property type="match status" value="1"/>
</dbReference>
<dbReference type="InterPro" id="IPR011989">
    <property type="entry name" value="ARM-like"/>
</dbReference>
<organism evidence="7">
    <name type="scientific">Tolypothrix bouteillei VB521301</name>
    <dbReference type="NCBI Taxonomy" id="1479485"/>
    <lineage>
        <taxon>Bacteria</taxon>
        <taxon>Bacillati</taxon>
        <taxon>Cyanobacteriota</taxon>
        <taxon>Cyanophyceae</taxon>
        <taxon>Nostocales</taxon>
        <taxon>Tolypothrichaceae</taxon>
        <taxon>Tolypothrix</taxon>
    </lineage>
</organism>
<dbReference type="SUPFAM" id="SSF48371">
    <property type="entry name" value="ARM repeat"/>
    <property type="match status" value="1"/>
</dbReference>
<dbReference type="GO" id="GO:0030089">
    <property type="term" value="C:phycobilisome"/>
    <property type="evidence" value="ECO:0007669"/>
    <property type="project" value="UniProtKB-KW"/>
</dbReference>
<name>A0A0C1N209_9CYAN</name>
<evidence type="ECO:0000256" key="1">
    <source>
        <dbReference type="ARBA" id="ARBA00009299"/>
    </source>
</evidence>
<evidence type="ECO:0000256" key="4">
    <source>
        <dbReference type="ARBA" id="ARBA00022738"/>
    </source>
</evidence>
<dbReference type="AlphaFoldDB" id="A0A0C1N209"/>
<keyword evidence="2" id="KW-0042">Antenna complex</keyword>
<reference evidence="6" key="2">
    <citation type="submission" date="2019-11" db="EMBL/GenBank/DDBJ databases">
        <title>Improved Assembly of Tolypothrix boutellei genome.</title>
        <authorList>
            <person name="Sarangi A.N."/>
            <person name="Mukherjee M."/>
            <person name="Ghosh S."/>
            <person name="Singh D."/>
            <person name="Das A."/>
            <person name="Kant S."/>
            <person name="Prusty A."/>
            <person name="Tripathy S."/>
        </authorList>
    </citation>
    <scope>NUCLEOTIDE SEQUENCE</scope>
    <source>
        <strain evidence="6">VB521301</strain>
    </source>
</reference>
<dbReference type="EMBL" id="JHEG04000002">
    <property type="protein sequence ID" value="KAF3883881.1"/>
    <property type="molecule type" value="Genomic_DNA"/>
</dbReference>
<keyword evidence="4" id="KW-0605">Phycobilisome</keyword>
<comment type="similarity">
    <text evidence="1">Belongs to the CpcE/RpcE/PecE family.</text>
</comment>
<evidence type="ECO:0000256" key="2">
    <source>
        <dbReference type="ARBA" id="ARBA00022549"/>
    </source>
</evidence>
<dbReference type="Proteomes" id="UP000029738">
    <property type="component" value="Unassembled WGS sequence"/>
</dbReference>
<dbReference type="OrthoDB" id="428465at2"/>
<keyword evidence="5 7" id="KW-0456">Lyase</keyword>
<keyword evidence="8" id="KW-1185">Reference proteome</keyword>
<dbReference type="Gene3D" id="1.25.10.10">
    <property type="entry name" value="Leucine-rich Repeat Variant"/>
    <property type="match status" value="1"/>
</dbReference>
<proteinExistence type="inferred from homology"/>
<dbReference type="GO" id="GO:0016829">
    <property type="term" value="F:lyase activity"/>
    <property type="evidence" value="ECO:0007669"/>
    <property type="project" value="UniProtKB-KW"/>
</dbReference>
<reference evidence="7" key="1">
    <citation type="journal article" date="2015" name="Genome Announc.">
        <title>Draft Genome Sequence of Tolypothrix boutellei Strain VB521301.</title>
        <authorList>
            <person name="Chandrababunaidu M.M."/>
            <person name="Singh D."/>
            <person name="Sen D."/>
            <person name="Bhan S."/>
            <person name="Das S."/>
            <person name="Gupta A."/>
            <person name="Adhikary S.P."/>
            <person name="Tripathy S."/>
        </authorList>
    </citation>
    <scope>NUCLEOTIDE SEQUENCE</scope>
    <source>
        <strain evidence="7">VB521301</strain>
    </source>
</reference>
<dbReference type="EMBL" id="JHEG02000058">
    <property type="protein sequence ID" value="KIE08537.1"/>
    <property type="molecule type" value="Genomic_DNA"/>
</dbReference>
<accession>A0A0C1N209</accession>
<protein>
    <submittedName>
        <fullName evidence="6">HEAT repeat domain-containing protein</fullName>
    </submittedName>
    <submittedName>
        <fullName evidence="7">Phycocyanobilin lyase</fullName>
    </submittedName>
</protein>